<keyword evidence="1" id="KW-0812">Transmembrane</keyword>
<evidence type="ECO:0000313" key="2">
    <source>
        <dbReference type="EMBL" id="MBR0655423.1"/>
    </source>
</evidence>
<keyword evidence="1" id="KW-0472">Membrane</keyword>
<reference evidence="2" key="2">
    <citation type="journal article" date="2021" name="Syst. Appl. Microbiol.">
        <title>Roseomonas hellenica sp. nov., isolated from roots of wild-growing Alkanna tinctoria.</title>
        <authorList>
            <person name="Rat A."/>
            <person name="Naranjo H.D."/>
            <person name="Lebbe L."/>
            <person name="Cnockaert M."/>
            <person name="Krigas N."/>
            <person name="Grigoriadou K."/>
            <person name="Maloupa E."/>
            <person name="Willems A."/>
        </authorList>
    </citation>
    <scope>NUCLEOTIDE SEQUENCE</scope>
    <source>
        <strain evidence="2">LMG 28251</strain>
    </source>
</reference>
<organism evidence="2 3">
    <name type="scientific">Plastoroseomonas arctica</name>
    <dbReference type="NCBI Taxonomy" id="1509237"/>
    <lineage>
        <taxon>Bacteria</taxon>
        <taxon>Pseudomonadati</taxon>
        <taxon>Pseudomonadota</taxon>
        <taxon>Alphaproteobacteria</taxon>
        <taxon>Acetobacterales</taxon>
        <taxon>Acetobacteraceae</taxon>
        <taxon>Plastoroseomonas</taxon>
    </lineage>
</organism>
<dbReference type="AlphaFoldDB" id="A0AAF1KP55"/>
<evidence type="ECO:0000256" key="1">
    <source>
        <dbReference type="SAM" id="Phobius"/>
    </source>
</evidence>
<evidence type="ECO:0000313" key="3">
    <source>
        <dbReference type="Proteomes" id="UP001196068"/>
    </source>
</evidence>
<keyword evidence="3" id="KW-1185">Reference proteome</keyword>
<comment type="caution">
    <text evidence="2">The sequence shown here is derived from an EMBL/GenBank/DDBJ whole genome shotgun (WGS) entry which is preliminary data.</text>
</comment>
<protein>
    <submittedName>
        <fullName evidence="2">AzlD domain-containing protein</fullName>
    </submittedName>
</protein>
<reference evidence="2" key="1">
    <citation type="submission" date="2020-01" db="EMBL/GenBank/DDBJ databases">
        <authorList>
            <person name="Rat A."/>
        </authorList>
    </citation>
    <scope>NUCLEOTIDE SEQUENCE</scope>
    <source>
        <strain evidence="2">LMG 28251</strain>
    </source>
</reference>
<feature type="transmembrane region" description="Helical" evidence="1">
    <location>
        <begin position="45"/>
        <end position="73"/>
    </location>
</feature>
<feature type="transmembrane region" description="Helical" evidence="1">
    <location>
        <begin position="80"/>
        <end position="97"/>
    </location>
</feature>
<dbReference type="InterPro" id="IPR008407">
    <property type="entry name" value="Brnchd-chn_aa_trnsp_AzlD"/>
</dbReference>
<sequence>MRLDVLAAILAMAAATFACRAGGYVILRAIRVPPFVQRMLTHLPGPLFCAYVAPALAQWGLAGWIAGAAVMAVQLTTRSMAVSILSGVAAMAALQALG</sequence>
<gene>
    <name evidence="2" type="ORF">GXW79_10035</name>
</gene>
<dbReference type="EMBL" id="JAAEDH010000010">
    <property type="protein sequence ID" value="MBR0655423.1"/>
    <property type="molecule type" value="Genomic_DNA"/>
</dbReference>
<keyword evidence="1" id="KW-1133">Transmembrane helix</keyword>
<dbReference type="Proteomes" id="UP001196068">
    <property type="component" value="Unassembled WGS sequence"/>
</dbReference>
<proteinExistence type="predicted"/>
<accession>A0AAF1KP55</accession>
<dbReference type="Pfam" id="PF05437">
    <property type="entry name" value="AzlD"/>
    <property type="match status" value="1"/>
</dbReference>
<name>A0AAF1KP55_9PROT</name>
<dbReference type="PROSITE" id="PS51257">
    <property type="entry name" value="PROKAR_LIPOPROTEIN"/>
    <property type="match status" value="1"/>
</dbReference>